<dbReference type="Gene3D" id="2.70.160.11">
    <property type="entry name" value="Hnrnp arginine n-methyltransferase1"/>
    <property type="match status" value="1"/>
</dbReference>
<dbReference type="GO" id="GO:0016274">
    <property type="term" value="F:protein-arginine N-methyltransferase activity"/>
    <property type="evidence" value="ECO:0007669"/>
    <property type="project" value="InterPro"/>
</dbReference>
<evidence type="ECO:0000256" key="1">
    <source>
        <dbReference type="ARBA" id="ARBA00022603"/>
    </source>
</evidence>
<dbReference type="GO" id="GO:0032259">
    <property type="term" value="P:methylation"/>
    <property type="evidence" value="ECO:0007669"/>
    <property type="project" value="UniProtKB-KW"/>
</dbReference>
<dbReference type="SUPFAM" id="SSF53335">
    <property type="entry name" value="S-adenosyl-L-methionine-dependent methyltransferases"/>
    <property type="match status" value="1"/>
</dbReference>
<evidence type="ECO:0000259" key="5">
    <source>
        <dbReference type="Pfam" id="PF22528"/>
    </source>
</evidence>
<protein>
    <recommendedName>
        <fullName evidence="5">Protein arginine N-methyltransferase domain-containing protein</fullName>
    </recommendedName>
</protein>
<evidence type="ECO:0000256" key="4">
    <source>
        <dbReference type="PROSITE-ProRule" id="PRU01015"/>
    </source>
</evidence>
<dbReference type="GO" id="GO:0042054">
    <property type="term" value="F:histone methyltransferase activity"/>
    <property type="evidence" value="ECO:0007669"/>
    <property type="project" value="TreeGrafter"/>
</dbReference>
<dbReference type="InterPro" id="IPR055135">
    <property type="entry name" value="PRMT_dom"/>
</dbReference>
<keyword evidence="3 4" id="KW-0949">S-adenosyl-L-methionine</keyword>
<dbReference type="PANTHER" id="PTHR11006">
    <property type="entry name" value="PROTEIN ARGININE N-METHYLTRANSFERASE"/>
    <property type="match status" value="1"/>
</dbReference>
<dbReference type="PROSITE" id="PS51678">
    <property type="entry name" value="SAM_MT_PRMT"/>
    <property type="match status" value="1"/>
</dbReference>
<dbReference type="AlphaFoldDB" id="A0A7S0QZC6"/>
<reference evidence="6" key="1">
    <citation type="submission" date="2021-01" db="EMBL/GenBank/DDBJ databases">
        <authorList>
            <person name="Corre E."/>
            <person name="Pelletier E."/>
            <person name="Niang G."/>
            <person name="Scheremetjew M."/>
            <person name="Finn R."/>
            <person name="Kale V."/>
            <person name="Holt S."/>
            <person name="Cochrane G."/>
            <person name="Meng A."/>
            <person name="Brown T."/>
            <person name="Cohen L."/>
        </authorList>
    </citation>
    <scope>NUCLEOTIDE SEQUENCE</scope>
    <source>
        <strain evidence="6">CCMP722</strain>
    </source>
</reference>
<name>A0A7S0QZC6_9CHLO</name>
<dbReference type="Pfam" id="PF22528">
    <property type="entry name" value="PRMT_C"/>
    <property type="match status" value="1"/>
</dbReference>
<keyword evidence="1 4" id="KW-0489">Methyltransferase</keyword>
<evidence type="ECO:0000313" key="6">
    <source>
        <dbReference type="EMBL" id="CAD8658571.1"/>
    </source>
</evidence>
<sequence>MILQRVEVAEDGGHVLYVSHDPDEGEKEISQEELDDLVSSGQIPPLLSDTEEVAAQLKEAMQSGNPMELKLFTEEKRRAIETAKAQEKIAKEQETYSAGYYESYEKVEVHEVMLKDTPRNYAYATAIEKCAHKIAGKAVLDVGCGTGILSMLCAKAGARVVYAVEASKMAVTAERIVKDNNLQHIVKVYHCPVESVQLPEQVDVIISEWMGFYLLHESMLQSVLKARDLHLKPDGLMMPSKANVYAVPVSLHDFRREKIDFWDKVVGFDMRAVQDTVWEEAMSAPLIDVIGPGSMMAKPQIFASLDLHKVTAAELEKLSATLKFTVTKEDDLAGICCYFDTSFFGTANGVPIVLNTSPESPPTHWKQTVCLLGVFARVKPGEEVEINLNMVQDSFNPRHYIISLET</sequence>
<keyword evidence="2 4" id="KW-0808">Transferase</keyword>
<evidence type="ECO:0000256" key="2">
    <source>
        <dbReference type="ARBA" id="ARBA00022679"/>
    </source>
</evidence>
<dbReference type="InterPro" id="IPR025799">
    <property type="entry name" value="Arg_MeTrfase"/>
</dbReference>
<dbReference type="EMBL" id="HBFA01010443">
    <property type="protein sequence ID" value="CAD8658571.1"/>
    <property type="molecule type" value="Transcribed_RNA"/>
</dbReference>
<accession>A0A7S0QZC6</accession>
<dbReference type="InterPro" id="IPR029063">
    <property type="entry name" value="SAM-dependent_MTases_sf"/>
</dbReference>
<proteinExistence type="predicted"/>
<organism evidence="6">
    <name type="scientific">Pyramimonas obovata</name>
    <dbReference type="NCBI Taxonomy" id="1411642"/>
    <lineage>
        <taxon>Eukaryota</taxon>
        <taxon>Viridiplantae</taxon>
        <taxon>Chlorophyta</taxon>
        <taxon>Pyramimonadophyceae</taxon>
        <taxon>Pyramimonadales</taxon>
        <taxon>Pyramimonadaceae</taxon>
        <taxon>Pyramimonas</taxon>
        <taxon>Pyramimonas incertae sedis</taxon>
    </lineage>
</organism>
<evidence type="ECO:0000256" key="3">
    <source>
        <dbReference type="ARBA" id="ARBA00022691"/>
    </source>
</evidence>
<feature type="domain" description="Protein arginine N-methyltransferase" evidence="5">
    <location>
        <begin position="241"/>
        <end position="405"/>
    </location>
</feature>
<dbReference type="CDD" id="cd02440">
    <property type="entry name" value="AdoMet_MTases"/>
    <property type="match status" value="1"/>
</dbReference>
<dbReference type="PANTHER" id="PTHR11006:SF4">
    <property type="entry name" value="PROTEIN ARGININE N-METHYLTRANSFERASE 7"/>
    <property type="match status" value="1"/>
</dbReference>
<dbReference type="Pfam" id="PF06325">
    <property type="entry name" value="PrmA"/>
    <property type="match status" value="1"/>
</dbReference>
<dbReference type="Gene3D" id="3.40.50.150">
    <property type="entry name" value="Vaccinia Virus protein VP39"/>
    <property type="match status" value="1"/>
</dbReference>
<gene>
    <name evidence="6" type="ORF">POBO1169_LOCUS5463</name>
</gene>
<dbReference type="FunFam" id="3.40.50.150:FF:000016">
    <property type="entry name" value="Protein arginine N-methyltransferase 6"/>
    <property type="match status" value="1"/>
</dbReference>